<dbReference type="Gene3D" id="1.20.1250.20">
    <property type="entry name" value="MFS general substrate transporter like domains"/>
    <property type="match status" value="1"/>
</dbReference>
<feature type="transmembrane region" description="Helical" evidence="4">
    <location>
        <begin position="362"/>
        <end position="387"/>
    </location>
</feature>
<dbReference type="PANTHER" id="PTHR11360:SF287">
    <property type="entry name" value="MFS MONOCARBOXYLATE TRANSPORTER"/>
    <property type="match status" value="1"/>
</dbReference>
<comment type="similarity">
    <text evidence="2">Belongs to the major facilitator superfamily. Monocarboxylate porter (TC 2.A.1.13) family.</text>
</comment>
<feature type="transmembrane region" description="Helical" evidence="4">
    <location>
        <begin position="50"/>
        <end position="74"/>
    </location>
</feature>
<reference evidence="5 7" key="1">
    <citation type="submission" date="2020-01" db="EMBL/GenBank/DDBJ databases">
        <authorList>
            <consortium name="DOE Joint Genome Institute"/>
            <person name="Haridas S."/>
            <person name="Albert R."/>
            <person name="Binder M."/>
            <person name="Bloem J."/>
            <person name="Labutti K."/>
            <person name="Salamov A."/>
            <person name="Andreopoulos B."/>
            <person name="Baker S.E."/>
            <person name="Barry K."/>
            <person name="Bills G."/>
            <person name="Bluhm B.H."/>
            <person name="Cannon C."/>
            <person name="Castanera R."/>
            <person name="Culley D.E."/>
            <person name="Daum C."/>
            <person name="Ezra D."/>
            <person name="Gonzalez J.B."/>
            <person name="Henrissat B."/>
            <person name="Kuo A."/>
            <person name="Liang C."/>
            <person name="Lipzen A."/>
            <person name="Lutzoni F."/>
            <person name="Magnuson J."/>
            <person name="Mondo S."/>
            <person name="Nolan M."/>
            <person name="Ohm R."/>
            <person name="Pangilinan J."/>
            <person name="Park H.-J."/>
            <person name="Ramirez L."/>
            <person name="Alfaro M."/>
            <person name="Sun H."/>
            <person name="Tritt A."/>
            <person name="Yoshinaga Y."/>
            <person name="Zwiers L.-H."/>
            <person name="Turgeon B.G."/>
            <person name="Goodwin S.B."/>
            <person name="Spatafora J.W."/>
            <person name="Crous P.W."/>
            <person name="Grigoriev I.V."/>
        </authorList>
    </citation>
    <scope>NUCLEOTIDE SEQUENCE</scope>
    <source>
        <strain evidence="5 7">CBS 781.70</strain>
    </source>
</reference>
<reference evidence="7" key="2">
    <citation type="submission" date="2020-04" db="EMBL/GenBank/DDBJ databases">
        <authorList>
            <consortium name="NCBI Genome Project"/>
        </authorList>
    </citation>
    <scope>NUCLEOTIDE SEQUENCE</scope>
    <source>
        <strain evidence="7">CBS 781.70</strain>
    </source>
</reference>
<feature type="transmembrane region" description="Helical" evidence="4">
    <location>
        <begin position="176"/>
        <end position="196"/>
    </location>
</feature>
<accession>A0A6G1FWC3</accession>
<feature type="transmembrane region" description="Helical" evidence="4">
    <location>
        <begin position="144"/>
        <end position="164"/>
    </location>
</feature>
<evidence type="ECO:0000256" key="2">
    <source>
        <dbReference type="ARBA" id="ARBA00006727"/>
    </source>
</evidence>
<keyword evidence="4" id="KW-0472">Membrane</keyword>
<dbReference type="Proteomes" id="UP000504638">
    <property type="component" value="Unplaced"/>
</dbReference>
<dbReference type="PANTHER" id="PTHR11360">
    <property type="entry name" value="MONOCARBOXYLATE TRANSPORTER"/>
    <property type="match status" value="1"/>
</dbReference>
<evidence type="ECO:0000313" key="6">
    <source>
        <dbReference type="Proteomes" id="UP000504638"/>
    </source>
</evidence>
<feature type="transmembrane region" description="Helical" evidence="4">
    <location>
        <begin position="451"/>
        <end position="471"/>
    </location>
</feature>
<evidence type="ECO:0000256" key="3">
    <source>
        <dbReference type="SAM" id="MobiDB-lite"/>
    </source>
</evidence>
<keyword evidence="4" id="KW-0812">Transmembrane</keyword>
<evidence type="ECO:0000313" key="5">
    <source>
        <dbReference type="EMBL" id="KAF1809981.1"/>
    </source>
</evidence>
<feature type="transmembrane region" description="Helical" evidence="4">
    <location>
        <begin position="408"/>
        <end position="431"/>
    </location>
</feature>
<proteinExistence type="inferred from homology"/>
<protein>
    <submittedName>
        <fullName evidence="5 7">MFS general substrate transporter</fullName>
    </submittedName>
</protein>
<dbReference type="SUPFAM" id="SSF103473">
    <property type="entry name" value="MFS general substrate transporter"/>
    <property type="match status" value="1"/>
</dbReference>
<feature type="transmembrane region" description="Helical" evidence="4">
    <location>
        <begin position="86"/>
        <end position="107"/>
    </location>
</feature>
<evidence type="ECO:0000256" key="1">
    <source>
        <dbReference type="ARBA" id="ARBA00004141"/>
    </source>
</evidence>
<organism evidence="5">
    <name type="scientific">Eremomyces bilateralis CBS 781.70</name>
    <dbReference type="NCBI Taxonomy" id="1392243"/>
    <lineage>
        <taxon>Eukaryota</taxon>
        <taxon>Fungi</taxon>
        <taxon>Dikarya</taxon>
        <taxon>Ascomycota</taxon>
        <taxon>Pezizomycotina</taxon>
        <taxon>Dothideomycetes</taxon>
        <taxon>Dothideomycetes incertae sedis</taxon>
        <taxon>Eremomycetales</taxon>
        <taxon>Eremomycetaceae</taxon>
        <taxon>Eremomyces</taxon>
    </lineage>
</organism>
<dbReference type="InterPro" id="IPR036259">
    <property type="entry name" value="MFS_trans_sf"/>
</dbReference>
<gene>
    <name evidence="5 7" type="ORF">P152DRAFT_441061</name>
</gene>
<keyword evidence="6" id="KW-1185">Reference proteome</keyword>
<dbReference type="InterPro" id="IPR011701">
    <property type="entry name" value="MFS"/>
</dbReference>
<dbReference type="OrthoDB" id="2213137at2759"/>
<feature type="transmembrane region" description="Helical" evidence="4">
    <location>
        <begin position="208"/>
        <end position="227"/>
    </location>
</feature>
<dbReference type="Pfam" id="PF07690">
    <property type="entry name" value="MFS_1"/>
    <property type="match status" value="1"/>
</dbReference>
<dbReference type="InterPro" id="IPR050327">
    <property type="entry name" value="Proton-linked_MCT"/>
</dbReference>
<dbReference type="GO" id="GO:0016020">
    <property type="term" value="C:membrane"/>
    <property type="evidence" value="ECO:0007669"/>
    <property type="project" value="UniProtKB-SubCell"/>
</dbReference>
<keyword evidence="4" id="KW-1133">Transmembrane helix</keyword>
<dbReference type="GO" id="GO:0022857">
    <property type="term" value="F:transmembrane transporter activity"/>
    <property type="evidence" value="ECO:0007669"/>
    <property type="project" value="InterPro"/>
</dbReference>
<reference evidence="7" key="3">
    <citation type="submission" date="2025-04" db="UniProtKB">
        <authorList>
            <consortium name="RefSeq"/>
        </authorList>
    </citation>
    <scope>IDENTIFICATION</scope>
    <source>
        <strain evidence="7">CBS 781.70</strain>
    </source>
</reference>
<feature type="transmembrane region" description="Helical" evidence="4">
    <location>
        <begin position="119"/>
        <end position="138"/>
    </location>
</feature>
<name>A0A6G1FWC3_9PEZI</name>
<dbReference type="GeneID" id="54418259"/>
<dbReference type="RefSeq" id="XP_033531612.1">
    <property type="nucleotide sequence ID" value="XM_033677689.1"/>
</dbReference>
<evidence type="ECO:0000256" key="4">
    <source>
        <dbReference type="SAM" id="Phobius"/>
    </source>
</evidence>
<feature type="region of interest" description="Disordered" evidence="3">
    <location>
        <begin position="1"/>
        <end position="23"/>
    </location>
</feature>
<evidence type="ECO:0000313" key="7">
    <source>
        <dbReference type="RefSeq" id="XP_033531612.1"/>
    </source>
</evidence>
<feature type="transmembrane region" description="Helical" evidence="4">
    <location>
        <begin position="263"/>
        <end position="289"/>
    </location>
</feature>
<comment type="subcellular location">
    <subcellularLocation>
        <location evidence="1">Membrane</location>
        <topology evidence="1">Multi-pass membrane protein</topology>
    </subcellularLocation>
</comment>
<dbReference type="EMBL" id="ML975169">
    <property type="protein sequence ID" value="KAF1809981.1"/>
    <property type="molecule type" value="Genomic_DNA"/>
</dbReference>
<sequence length="492" mass="53976">MDTQEGLRPAAAGRSSIDSDSTDISELVIEEPPESHGGFPPRDGIEAWKFLLGCSIVEAFIWAFALSFGIFEAYFGTHPAYQSSSYISTIGTLSVGLSYLGLPPINALALRYPHRQRQLMILGWLLTLFSLLCASQATKVWHLVLWQGFALGLGWVVCYAPFLIMLNGWFDKRRGLAYGIVFGASGLSGMIIPFLLEKGLREHGYEVTLQYFVLATIIVTGPALLLIKPRVTSQKRELQQDDTSPFLGRPHRKPQDINTDNSYYGFLHSVPALLFMLSVLLQGLAGFLPDIFIPSYSAAISPPGNYGDLLLALRSLFQTVGQIGIGYASDVFHPLLPPFIDVAVSTVSVIGIWGPAKSTPVLALFASIWGAFAGGYSVVWFRAVALLAESRISSAERSRPEGCSPQTVTMYGWCSFLRGVAMIVGGYIGANLLGKESDVDLEKFGLGRWDWVVRFCAIALFASTICGGLCWKWDIVARRRRANRSAHTLDDR</sequence>
<dbReference type="AlphaFoldDB" id="A0A6G1FWC3"/>